<accession>A0A4V6EU28</accession>
<evidence type="ECO:0000313" key="1">
    <source>
        <dbReference type="EMBL" id="TKY88939.1"/>
    </source>
</evidence>
<dbReference type="EMBL" id="SRRM01000006">
    <property type="protein sequence ID" value="TKY88939.1"/>
    <property type="molecule type" value="Genomic_DNA"/>
</dbReference>
<dbReference type="OrthoDB" id="2556786at2759"/>
<proteinExistence type="predicted"/>
<reference evidence="1 2" key="1">
    <citation type="submission" date="2019-05" db="EMBL/GenBank/DDBJ databases">
        <title>Sporisorium graminicola CBS 10092 draft sequencing and annotation.</title>
        <authorList>
            <person name="Solano-Gonzalez S."/>
            <person name="Caddick M.X."/>
            <person name="Darby A."/>
        </authorList>
    </citation>
    <scope>NUCLEOTIDE SEQUENCE [LARGE SCALE GENOMIC DNA]</scope>
    <source>
        <strain evidence="1 2">CBS 10092</strain>
    </source>
</reference>
<comment type="caution">
    <text evidence="1">The sequence shown here is derived from an EMBL/GenBank/DDBJ whole genome shotgun (WGS) entry which is preliminary data.</text>
</comment>
<organism evidence="1 2">
    <name type="scientific">Sporisorium graminicola</name>
    <dbReference type="NCBI Taxonomy" id="280036"/>
    <lineage>
        <taxon>Eukaryota</taxon>
        <taxon>Fungi</taxon>
        <taxon>Dikarya</taxon>
        <taxon>Basidiomycota</taxon>
        <taxon>Ustilaginomycotina</taxon>
        <taxon>Ustilaginomycetes</taxon>
        <taxon>Ustilaginales</taxon>
        <taxon>Ustilaginaceae</taxon>
        <taxon>Sporisorium</taxon>
    </lineage>
</organism>
<dbReference type="GeneID" id="40725075"/>
<protein>
    <submittedName>
        <fullName evidence="1">Uncharacterized protein</fullName>
    </submittedName>
</protein>
<name>A0A4V6EU28_9BASI</name>
<evidence type="ECO:0000313" key="2">
    <source>
        <dbReference type="Proteomes" id="UP000306050"/>
    </source>
</evidence>
<sequence>MCYGAGLPGGSDTLVAYSSATLPAAFQDILPQQPALVEALPQWFMACTALANKYDLLLFPMPLETWEDRQLCGVASSRADVGLRCITPSYVDPPPTMAEVTEMLDLLLLELRTFPGTASALITPTNSALDFQRQNGEAPLSDEKPHLPLVLNESCSIDGNGGIETSSSRPALPASPHDLSIDIAIDNSDASSEPEPEPDFSFDFAVDDCSDSSQIYSNLYRHKDDPYRFDPFLFSPCHCHATPRAQQLTLSPLTSHTSVNDTSDETRVKDEHASWEECMSDVIDDASIDAMTSDWLRLNPVDLLG</sequence>
<keyword evidence="2" id="KW-1185">Reference proteome</keyword>
<dbReference type="KEGG" id="sgra:EX895_002180"/>
<dbReference type="Proteomes" id="UP000306050">
    <property type="component" value="Chromosome SGRAM_13"/>
</dbReference>
<gene>
    <name evidence="1" type="ORF">EX895_002180</name>
</gene>
<dbReference type="AlphaFoldDB" id="A0A4V6EU28"/>
<dbReference type="RefSeq" id="XP_029740924.1">
    <property type="nucleotide sequence ID" value="XM_029882779.1"/>
</dbReference>